<keyword evidence="2" id="KW-1185">Reference proteome</keyword>
<gene>
    <name evidence="1" type="ORF">DHETER_LOCUS1044</name>
</gene>
<accession>A0ACA9K743</accession>
<sequence length="99" mass="11319">MQRICEELVSAKSQANIFSPIDSQIGGISILQTNISNLIDINIQKESLFTLDNSDYEEVTEIKPESDDNEETIIDYFAPDIESSNKEIFEDFENFEDFS</sequence>
<protein>
    <submittedName>
        <fullName evidence="1">10333_t:CDS:1</fullName>
    </submittedName>
</protein>
<dbReference type="Proteomes" id="UP000789702">
    <property type="component" value="Unassembled WGS sequence"/>
</dbReference>
<evidence type="ECO:0000313" key="2">
    <source>
        <dbReference type="Proteomes" id="UP000789702"/>
    </source>
</evidence>
<proteinExistence type="predicted"/>
<organism evidence="1 2">
    <name type="scientific">Dentiscutata heterogama</name>
    <dbReference type="NCBI Taxonomy" id="1316150"/>
    <lineage>
        <taxon>Eukaryota</taxon>
        <taxon>Fungi</taxon>
        <taxon>Fungi incertae sedis</taxon>
        <taxon>Mucoromycota</taxon>
        <taxon>Glomeromycotina</taxon>
        <taxon>Glomeromycetes</taxon>
        <taxon>Diversisporales</taxon>
        <taxon>Gigasporaceae</taxon>
        <taxon>Dentiscutata</taxon>
    </lineage>
</organism>
<reference evidence="1" key="1">
    <citation type="submission" date="2021-06" db="EMBL/GenBank/DDBJ databases">
        <authorList>
            <person name="Kallberg Y."/>
            <person name="Tangrot J."/>
            <person name="Rosling A."/>
        </authorList>
    </citation>
    <scope>NUCLEOTIDE SEQUENCE</scope>
    <source>
        <strain evidence="1">IL203A</strain>
    </source>
</reference>
<evidence type="ECO:0000313" key="1">
    <source>
        <dbReference type="EMBL" id="CAG8455370.1"/>
    </source>
</evidence>
<dbReference type="EMBL" id="CAJVPU010000582">
    <property type="protein sequence ID" value="CAG8455370.1"/>
    <property type="molecule type" value="Genomic_DNA"/>
</dbReference>
<name>A0ACA9K743_9GLOM</name>
<comment type="caution">
    <text evidence="1">The sequence shown here is derived from an EMBL/GenBank/DDBJ whole genome shotgun (WGS) entry which is preliminary data.</text>
</comment>